<dbReference type="SUPFAM" id="SSF50891">
    <property type="entry name" value="Cyclophilin-like"/>
    <property type="match status" value="1"/>
</dbReference>
<dbReference type="Gene3D" id="2.40.100.10">
    <property type="entry name" value="Cyclophilin-like"/>
    <property type="match status" value="1"/>
</dbReference>
<name>A0A9D1LXS2_9FIRM</name>
<dbReference type="CDD" id="cd00317">
    <property type="entry name" value="cyclophilin"/>
    <property type="match status" value="1"/>
</dbReference>
<dbReference type="InterPro" id="IPR020892">
    <property type="entry name" value="Cyclophilin-type_PPIase_CS"/>
</dbReference>
<dbReference type="PIRSF" id="PIRSF001467">
    <property type="entry name" value="Peptidylpro_ismrse"/>
    <property type="match status" value="1"/>
</dbReference>
<dbReference type="PANTHER" id="PTHR45625:SF4">
    <property type="entry name" value="PEPTIDYLPROLYL ISOMERASE DOMAIN AND WD REPEAT-CONTAINING PROTEIN 1"/>
    <property type="match status" value="1"/>
</dbReference>
<dbReference type="EMBL" id="DVNG01000038">
    <property type="protein sequence ID" value="HIU49950.1"/>
    <property type="molecule type" value="Genomic_DNA"/>
</dbReference>
<comment type="function">
    <text evidence="1 5">PPIases accelerate the folding of proteins. It catalyzes the cis-trans isomerization of proline imidic peptide bonds in oligopeptides.</text>
</comment>
<dbReference type="EC" id="5.2.1.8" evidence="5"/>
<evidence type="ECO:0000256" key="3">
    <source>
        <dbReference type="ARBA" id="ARBA00023110"/>
    </source>
</evidence>
<sequence>MSANPQVTITMENDDKIVLELYPEIAPNTVKNFLSLVNKGYYNGLCFHRVIYGFMIQGGCPEGTGMGGPGYTIKGEFSGNGFKNDLNHTEGVISMARAMNPDSAGSQFFIMHKNAPHLDGSYAAFGKVIEGMDVVNAIAECDTDFRDKPLDPQVMKTVTAETFGAEYGEPEKV</sequence>
<dbReference type="PRINTS" id="PR00153">
    <property type="entry name" value="CSAPPISMRASE"/>
</dbReference>
<dbReference type="AlphaFoldDB" id="A0A9D1LXS2"/>
<evidence type="ECO:0000256" key="5">
    <source>
        <dbReference type="RuleBase" id="RU363019"/>
    </source>
</evidence>
<evidence type="ECO:0000256" key="2">
    <source>
        <dbReference type="ARBA" id="ARBA00007365"/>
    </source>
</evidence>
<dbReference type="PROSITE" id="PS50072">
    <property type="entry name" value="CSA_PPIASE_2"/>
    <property type="match status" value="1"/>
</dbReference>
<dbReference type="GO" id="GO:0003755">
    <property type="term" value="F:peptidyl-prolyl cis-trans isomerase activity"/>
    <property type="evidence" value="ECO:0007669"/>
    <property type="project" value="UniProtKB-UniRule"/>
</dbReference>
<evidence type="ECO:0000256" key="4">
    <source>
        <dbReference type="ARBA" id="ARBA00023235"/>
    </source>
</evidence>
<dbReference type="InterPro" id="IPR029000">
    <property type="entry name" value="Cyclophilin-like_dom_sf"/>
</dbReference>
<feature type="domain" description="PPIase cyclophilin-type" evidence="6">
    <location>
        <begin position="4"/>
        <end position="160"/>
    </location>
</feature>
<evidence type="ECO:0000313" key="8">
    <source>
        <dbReference type="Proteomes" id="UP000824118"/>
    </source>
</evidence>
<dbReference type="PANTHER" id="PTHR45625">
    <property type="entry name" value="PEPTIDYL-PROLYL CIS-TRANS ISOMERASE-RELATED"/>
    <property type="match status" value="1"/>
</dbReference>
<keyword evidence="3 5" id="KW-0697">Rotamase</keyword>
<reference evidence="7" key="2">
    <citation type="journal article" date="2021" name="PeerJ">
        <title>Extensive microbial diversity within the chicken gut microbiome revealed by metagenomics and culture.</title>
        <authorList>
            <person name="Gilroy R."/>
            <person name="Ravi A."/>
            <person name="Getino M."/>
            <person name="Pursley I."/>
            <person name="Horton D.L."/>
            <person name="Alikhan N.F."/>
            <person name="Baker D."/>
            <person name="Gharbi K."/>
            <person name="Hall N."/>
            <person name="Watson M."/>
            <person name="Adriaenssens E.M."/>
            <person name="Foster-Nyarko E."/>
            <person name="Jarju S."/>
            <person name="Secka A."/>
            <person name="Antonio M."/>
            <person name="Oren A."/>
            <person name="Chaudhuri R.R."/>
            <person name="La Ragione R."/>
            <person name="Hildebrand F."/>
            <person name="Pallen M.J."/>
        </authorList>
    </citation>
    <scope>NUCLEOTIDE SEQUENCE</scope>
    <source>
        <strain evidence="7">ChiGjej1B1-1684</strain>
    </source>
</reference>
<dbReference type="Proteomes" id="UP000824118">
    <property type="component" value="Unassembled WGS sequence"/>
</dbReference>
<evidence type="ECO:0000313" key="7">
    <source>
        <dbReference type="EMBL" id="HIU49950.1"/>
    </source>
</evidence>
<dbReference type="InterPro" id="IPR044666">
    <property type="entry name" value="Cyclophilin_A-like"/>
</dbReference>
<keyword evidence="4 5" id="KW-0413">Isomerase</keyword>
<reference evidence="7" key="1">
    <citation type="submission" date="2020-10" db="EMBL/GenBank/DDBJ databases">
        <authorList>
            <person name="Gilroy R."/>
        </authorList>
    </citation>
    <scope>NUCLEOTIDE SEQUENCE</scope>
    <source>
        <strain evidence="7">ChiGjej1B1-1684</strain>
    </source>
</reference>
<comment type="caution">
    <text evidence="7">The sequence shown here is derived from an EMBL/GenBank/DDBJ whole genome shotgun (WGS) entry which is preliminary data.</text>
</comment>
<dbReference type="GO" id="GO:0006457">
    <property type="term" value="P:protein folding"/>
    <property type="evidence" value="ECO:0007669"/>
    <property type="project" value="InterPro"/>
</dbReference>
<organism evidence="7 8">
    <name type="scientific">Candidatus Limousia pullorum</name>
    <dbReference type="NCBI Taxonomy" id="2840860"/>
    <lineage>
        <taxon>Bacteria</taxon>
        <taxon>Bacillati</taxon>
        <taxon>Bacillota</taxon>
        <taxon>Clostridia</taxon>
        <taxon>Eubacteriales</taxon>
        <taxon>Oscillospiraceae</taxon>
        <taxon>Oscillospiraceae incertae sedis</taxon>
        <taxon>Candidatus Limousia</taxon>
    </lineage>
</organism>
<protein>
    <recommendedName>
        <fullName evidence="5">Peptidyl-prolyl cis-trans isomerase</fullName>
        <shortName evidence="5">PPIase</shortName>
        <ecNumber evidence="5">5.2.1.8</ecNumber>
    </recommendedName>
</protein>
<accession>A0A9D1LXS2</accession>
<comment type="similarity">
    <text evidence="2 5">Belongs to the cyclophilin-type PPIase family.</text>
</comment>
<gene>
    <name evidence="7" type="ORF">IAD22_02915</name>
</gene>
<evidence type="ECO:0000259" key="6">
    <source>
        <dbReference type="PROSITE" id="PS50072"/>
    </source>
</evidence>
<dbReference type="PROSITE" id="PS00170">
    <property type="entry name" value="CSA_PPIASE_1"/>
    <property type="match status" value="1"/>
</dbReference>
<dbReference type="Pfam" id="PF00160">
    <property type="entry name" value="Pro_isomerase"/>
    <property type="match status" value="1"/>
</dbReference>
<evidence type="ECO:0000256" key="1">
    <source>
        <dbReference type="ARBA" id="ARBA00002388"/>
    </source>
</evidence>
<dbReference type="InterPro" id="IPR002130">
    <property type="entry name" value="Cyclophilin-type_PPIase_dom"/>
</dbReference>
<comment type="catalytic activity">
    <reaction evidence="5">
        <text>[protein]-peptidylproline (omega=180) = [protein]-peptidylproline (omega=0)</text>
        <dbReference type="Rhea" id="RHEA:16237"/>
        <dbReference type="Rhea" id="RHEA-COMP:10747"/>
        <dbReference type="Rhea" id="RHEA-COMP:10748"/>
        <dbReference type="ChEBI" id="CHEBI:83833"/>
        <dbReference type="ChEBI" id="CHEBI:83834"/>
        <dbReference type="EC" id="5.2.1.8"/>
    </reaction>
</comment>
<proteinExistence type="inferred from homology"/>
<dbReference type="InterPro" id="IPR024936">
    <property type="entry name" value="Cyclophilin-type_PPIase"/>
</dbReference>